<feature type="domain" description="Peptidase M16 N-terminal" evidence="4">
    <location>
        <begin position="21"/>
        <end position="167"/>
    </location>
</feature>
<evidence type="ECO:0000313" key="7">
    <source>
        <dbReference type="Proteomes" id="UP000190102"/>
    </source>
</evidence>
<dbReference type="AlphaFoldDB" id="A0A1T4QNX9"/>
<evidence type="ECO:0000313" key="6">
    <source>
        <dbReference type="EMBL" id="SKA05396.1"/>
    </source>
</evidence>
<dbReference type="InterPro" id="IPR007863">
    <property type="entry name" value="Peptidase_M16_C"/>
</dbReference>
<dbReference type="EMBL" id="FUWR01000014">
    <property type="protein sequence ID" value="SKA05396.1"/>
    <property type="molecule type" value="Genomic_DNA"/>
</dbReference>
<dbReference type="Proteomes" id="UP000190102">
    <property type="component" value="Unassembled WGS sequence"/>
</dbReference>
<name>A0A1T4QNX9_9BACT</name>
<dbReference type="Pfam" id="PF00675">
    <property type="entry name" value="Peptidase_M16"/>
    <property type="match status" value="1"/>
</dbReference>
<dbReference type="InterPro" id="IPR011765">
    <property type="entry name" value="Pept_M16_N"/>
</dbReference>
<evidence type="ECO:0000256" key="3">
    <source>
        <dbReference type="RuleBase" id="RU004447"/>
    </source>
</evidence>
<dbReference type="PANTHER" id="PTHR11851">
    <property type="entry name" value="METALLOPROTEASE"/>
    <property type="match status" value="1"/>
</dbReference>
<organism evidence="6 7">
    <name type="scientific">Trichlorobacter thiogenes</name>
    <dbReference type="NCBI Taxonomy" id="115783"/>
    <lineage>
        <taxon>Bacteria</taxon>
        <taxon>Pseudomonadati</taxon>
        <taxon>Thermodesulfobacteriota</taxon>
        <taxon>Desulfuromonadia</taxon>
        <taxon>Geobacterales</taxon>
        <taxon>Geobacteraceae</taxon>
        <taxon>Trichlorobacter</taxon>
    </lineage>
</organism>
<dbReference type="GO" id="GO:0046872">
    <property type="term" value="F:metal ion binding"/>
    <property type="evidence" value="ECO:0007669"/>
    <property type="project" value="InterPro"/>
</dbReference>
<sequence>MQNCGKLSHMVHETTFDNGLRVVTQQVPGMHTVSIGVWVANGARCEQPVEQGVAHFIEHLLFKGTKRRTARQITREIDSLGGILNAFTSYEYVCYYAKALAKTLPQVVDILSDMFLHSTFPADEIEKERKVVLQEIKMRDDAPEESIHDRLHQSFWKGHPLGHPILGSEETISSMSRDAILDFRQHWYRPSEIIIAAAGGVEHQALVALLHESFSCLEPGEPRRVVKPQARLASGRVLELCERDLEQTLICLGTEGLPTNSPDRYSLMILNAILGGGMSSRLFEEIREKRGLAYSVYSYVSSFADAGSMAIYAGSERERSCEAVKIILEEMARLRDELVPRDELEAAREQIKGKILMSLESSDSYMSRLARSYLNFGRYQPLDEVMAGFDAVTAADLGQLATRLFRDETLNIQIMGKVDPLCFAEKSEFIAL</sequence>
<dbReference type="InterPro" id="IPR001431">
    <property type="entry name" value="Pept_M16_Zn_BS"/>
</dbReference>
<dbReference type="Pfam" id="PF05193">
    <property type="entry name" value="Peptidase_M16_C"/>
    <property type="match status" value="1"/>
</dbReference>
<comment type="cofactor">
    <cofactor evidence="1">
        <name>Zn(2+)</name>
        <dbReference type="ChEBI" id="CHEBI:29105"/>
    </cofactor>
</comment>
<dbReference type="InterPro" id="IPR011249">
    <property type="entry name" value="Metalloenz_LuxS/M16"/>
</dbReference>
<dbReference type="InterPro" id="IPR050361">
    <property type="entry name" value="MPP/UQCRC_Complex"/>
</dbReference>
<dbReference type="GO" id="GO:0006508">
    <property type="term" value="P:proteolysis"/>
    <property type="evidence" value="ECO:0007669"/>
    <property type="project" value="InterPro"/>
</dbReference>
<dbReference type="SUPFAM" id="SSF63411">
    <property type="entry name" value="LuxS/MPP-like metallohydrolase"/>
    <property type="match status" value="2"/>
</dbReference>
<dbReference type="OrthoDB" id="9811314at2"/>
<keyword evidence="7" id="KW-1185">Reference proteome</keyword>
<protein>
    <submittedName>
        <fullName evidence="6">Predicted Zn-dependent peptidase</fullName>
    </submittedName>
</protein>
<dbReference type="PROSITE" id="PS00143">
    <property type="entry name" value="INSULINASE"/>
    <property type="match status" value="1"/>
</dbReference>
<dbReference type="PANTHER" id="PTHR11851:SF49">
    <property type="entry name" value="MITOCHONDRIAL-PROCESSING PEPTIDASE SUBUNIT ALPHA"/>
    <property type="match status" value="1"/>
</dbReference>
<evidence type="ECO:0000256" key="1">
    <source>
        <dbReference type="ARBA" id="ARBA00001947"/>
    </source>
</evidence>
<reference evidence="7" key="1">
    <citation type="submission" date="2017-02" db="EMBL/GenBank/DDBJ databases">
        <authorList>
            <person name="Varghese N."/>
            <person name="Submissions S."/>
        </authorList>
    </citation>
    <scope>NUCLEOTIDE SEQUENCE [LARGE SCALE GENOMIC DNA]</scope>
    <source>
        <strain evidence="7">ATCC BAA-34</strain>
    </source>
</reference>
<gene>
    <name evidence="6" type="ORF">SAMN02745119_02481</name>
</gene>
<comment type="similarity">
    <text evidence="2 3">Belongs to the peptidase M16 family.</text>
</comment>
<evidence type="ECO:0000259" key="4">
    <source>
        <dbReference type="Pfam" id="PF00675"/>
    </source>
</evidence>
<evidence type="ECO:0000256" key="2">
    <source>
        <dbReference type="ARBA" id="ARBA00007261"/>
    </source>
</evidence>
<dbReference type="Gene3D" id="3.30.830.10">
    <property type="entry name" value="Metalloenzyme, LuxS/M16 peptidase-like"/>
    <property type="match status" value="2"/>
</dbReference>
<dbReference type="FunFam" id="3.30.830.10:FF:000008">
    <property type="entry name" value="Mitochondrial-processing peptidase subunit beta"/>
    <property type="match status" value="1"/>
</dbReference>
<accession>A0A1T4QNX9</accession>
<feature type="domain" description="Peptidase M16 C-terminal" evidence="5">
    <location>
        <begin position="174"/>
        <end position="350"/>
    </location>
</feature>
<dbReference type="STRING" id="115783.SAMN02745119_02481"/>
<proteinExistence type="inferred from homology"/>
<evidence type="ECO:0000259" key="5">
    <source>
        <dbReference type="Pfam" id="PF05193"/>
    </source>
</evidence>
<dbReference type="GO" id="GO:0004222">
    <property type="term" value="F:metalloendopeptidase activity"/>
    <property type="evidence" value="ECO:0007669"/>
    <property type="project" value="InterPro"/>
</dbReference>